<keyword evidence="1" id="KW-0472">Membrane</keyword>
<protein>
    <recommendedName>
        <fullName evidence="4">Transmembrane protein</fullName>
    </recommendedName>
</protein>
<dbReference type="Proteomes" id="UP000193411">
    <property type="component" value="Unassembled WGS sequence"/>
</dbReference>
<organism evidence="2 3">
    <name type="scientific">Catenaria anguillulae PL171</name>
    <dbReference type="NCBI Taxonomy" id="765915"/>
    <lineage>
        <taxon>Eukaryota</taxon>
        <taxon>Fungi</taxon>
        <taxon>Fungi incertae sedis</taxon>
        <taxon>Blastocladiomycota</taxon>
        <taxon>Blastocladiomycetes</taxon>
        <taxon>Blastocladiales</taxon>
        <taxon>Catenariaceae</taxon>
        <taxon>Catenaria</taxon>
    </lineage>
</organism>
<evidence type="ECO:0000256" key="1">
    <source>
        <dbReference type="SAM" id="Phobius"/>
    </source>
</evidence>
<dbReference type="EMBL" id="MCFL01000305">
    <property type="protein sequence ID" value="ORZ29195.1"/>
    <property type="molecule type" value="Genomic_DNA"/>
</dbReference>
<proteinExistence type="predicted"/>
<keyword evidence="1" id="KW-0812">Transmembrane</keyword>
<sequence>MQPLEPPAVSKAKGARPCLTFFFLVLVFLQCLLVDFVCTLFRYLAVHFDCLPAAPTPFFYSTRPGFAPPQVVARSRPRLLICLIVFSLVSSIRIHFPFESVLWSVSLSLIDTRDGSCIVLGT</sequence>
<evidence type="ECO:0000313" key="3">
    <source>
        <dbReference type="Proteomes" id="UP000193411"/>
    </source>
</evidence>
<feature type="transmembrane region" description="Helical" evidence="1">
    <location>
        <begin position="20"/>
        <end position="41"/>
    </location>
</feature>
<keyword evidence="1" id="KW-1133">Transmembrane helix</keyword>
<reference evidence="2 3" key="1">
    <citation type="submission" date="2016-07" db="EMBL/GenBank/DDBJ databases">
        <title>Pervasive Adenine N6-methylation of Active Genes in Fungi.</title>
        <authorList>
            <consortium name="DOE Joint Genome Institute"/>
            <person name="Mondo S.J."/>
            <person name="Dannebaum R.O."/>
            <person name="Kuo R.C."/>
            <person name="Labutti K."/>
            <person name="Haridas S."/>
            <person name="Kuo A."/>
            <person name="Salamov A."/>
            <person name="Ahrendt S.R."/>
            <person name="Lipzen A."/>
            <person name="Sullivan W."/>
            <person name="Andreopoulos W.B."/>
            <person name="Clum A."/>
            <person name="Lindquist E."/>
            <person name="Daum C."/>
            <person name="Ramamoorthy G.K."/>
            <person name="Gryganskyi A."/>
            <person name="Culley D."/>
            <person name="Magnuson J.K."/>
            <person name="James T.Y."/>
            <person name="O'Malley M.A."/>
            <person name="Stajich J.E."/>
            <person name="Spatafora J.W."/>
            <person name="Visel A."/>
            <person name="Grigoriev I.V."/>
        </authorList>
    </citation>
    <scope>NUCLEOTIDE SEQUENCE [LARGE SCALE GENOMIC DNA]</scope>
    <source>
        <strain evidence="2 3">PL171</strain>
    </source>
</reference>
<evidence type="ECO:0008006" key="4">
    <source>
        <dbReference type="Google" id="ProtNLM"/>
    </source>
</evidence>
<gene>
    <name evidence="2" type="ORF">BCR44DRAFT_1180320</name>
</gene>
<comment type="caution">
    <text evidence="2">The sequence shown here is derived from an EMBL/GenBank/DDBJ whole genome shotgun (WGS) entry which is preliminary data.</text>
</comment>
<accession>A0A1Y2H3V2</accession>
<name>A0A1Y2H3V2_9FUNG</name>
<keyword evidence="3" id="KW-1185">Reference proteome</keyword>
<evidence type="ECO:0000313" key="2">
    <source>
        <dbReference type="EMBL" id="ORZ29195.1"/>
    </source>
</evidence>
<dbReference type="AlphaFoldDB" id="A0A1Y2H3V2"/>